<sequence length="359" mass="38959">MLRTSAAAWLVAVASVAISELTVVKPVNTVDFPDHSLEYEMLRLGSTFLTRGKVMAPLVQVVPVDPFDIIKPSALAAPLDGCPALTIANDTSTTTSSSYRLAMVALAANCSALNQLHQVQSLHGIVGVLFYNSMVALDHALPAITLNTTTTATGDSAAIPAISITNKDATALLRMMQRNGSTASDHVDITLYTSSTSSALMPLLASLASVISAFEPSNVHFTPYFDVYPAHEWGCDTFPLNDNCPLLCVDNMFCTYDSDNDPDSGYSGADMLLQHVRQWCVYQWNPTDKYFGYVQRVAATCSLANHLACFTNDTSVDIERVQQCVETNATSVLQRQVQHLFASEVTNFPLLTIDDQPLY</sequence>
<keyword evidence="2" id="KW-0812">Transmembrane</keyword>
<evidence type="ECO:0000256" key="1">
    <source>
        <dbReference type="ARBA" id="ARBA00004479"/>
    </source>
</evidence>
<keyword evidence="4" id="KW-0677">Repeat</keyword>
<comment type="caution">
    <text evidence="11">The sequence shown here is derived from an EMBL/GenBank/DDBJ whole genome shotgun (WGS) entry which is preliminary data.</text>
</comment>
<dbReference type="Gene3D" id="3.50.30.30">
    <property type="match status" value="1"/>
</dbReference>
<evidence type="ECO:0000256" key="9">
    <source>
        <dbReference type="SAM" id="SignalP"/>
    </source>
</evidence>
<feature type="non-terminal residue" evidence="11">
    <location>
        <position position="359"/>
    </location>
</feature>
<evidence type="ECO:0000256" key="8">
    <source>
        <dbReference type="ARBA" id="ARBA00037847"/>
    </source>
</evidence>
<organism evidence="11 12">
    <name type="scientific">Aphanomyces astaci</name>
    <name type="common">Crayfish plague agent</name>
    <dbReference type="NCBI Taxonomy" id="112090"/>
    <lineage>
        <taxon>Eukaryota</taxon>
        <taxon>Sar</taxon>
        <taxon>Stramenopiles</taxon>
        <taxon>Oomycota</taxon>
        <taxon>Saprolegniomycetes</taxon>
        <taxon>Saprolegniales</taxon>
        <taxon>Verrucalvaceae</taxon>
        <taxon>Aphanomyces</taxon>
    </lineage>
</organism>
<dbReference type="PANTHER" id="PTHR22702:SF1">
    <property type="entry name" value="PROTEASE-ASSOCIATED DOMAIN-CONTAINING PROTEIN 1"/>
    <property type="match status" value="1"/>
</dbReference>
<dbReference type="AlphaFoldDB" id="A0A6A5AJY4"/>
<dbReference type="PANTHER" id="PTHR22702">
    <property type="entry name" value="PROTEASE-ASSOCIATED DOMAIN-CONTAINING PROTEIN"/>
    <property type="match status" value="1"/>
</dbReference>
<evidence type="ECO:0000313" key="11">
    <source>
        <dbReference type="EMBL" id="KAF0751124.1"/>
    </source>
</evidence>
<feature type="signal peptide" evidence="9">
    <location>
        <begin position="1"/>
        <end position="19"/>
    </location>
</feature>
<dbReference type="GO" id="GO:0012505">
    <property type="term" value="C:endomembrane system"/>
    <property type="evidence" value="ECO:0007669"/>
    <property type="project" value="UniProtKB-SubCell"/>
</dbReference>
<name>A0A6A5AJY4_APHAT</name>
<evidence type="ECO:0000256" key="7">
    <source>
        <dbReference type="ARBA" id="ARBA00023180"/>
    </source>
</evidence>
<dbReference type="InterPro" id="IPR056858">
    <property type="entry name" value="VSR_TRX"/>
</dbReference>
<feature type="domain" description="Vacuolar sorting receptor thioredoxin-like" evidence="10">
    <location>
        <begin position="211"/>
        <end position="334"/>
    </location>
</feature>
<dbReference type="VEuPathDB" id="FungiDB:H257_11990"/>
<evidence type="ECO:0000256" key="6">
    <source>
        <dbReference type="ARBA" id="ARBA00023136"/>
    </source>
</evidence>
<evidence type="ECO:0000259" key="10">
    <source>
        <dbReference type="Pfam" id="PF25011"/>
    </source>
</evidence>
<dbReference type="GO" id="GO:0016020">
    <property type="term" value="C:membrane"/>
    <property type="evidence" value="ECO:0007669"/>
    <property type="project" value="UniProtKB-SubCell"/>
</dbReference>
<keyword evidence="6" id="KW-0472">Membrane</keyword>
<comment type="subcellular location">
    <subcellularLocation>
        <location evidence="8">Endomembrane system</location>
        <topology evidence="8">Single-pass membrane protein</topology>
    </subcellularLocation>
    <subcellularLocation>
        <location evidence="1">Membrane</location>
        <topology evidence="1">Single-pass type I membrane protein</topology>
    </subcellularLocation>
</comment>
<dbReference type="SUPFAM" id="SSF52025">
    <property type="entry name" value="PA domain"/>
    <property type="match status" value="1"/>
</dbReference>
<evidence type="ECO:0000256" key="3">
    <source>
        <dbReference type="ARBA" id="ARBA00022729"/>
    </source>
</evidence>
<feature type="chain" id="PRO_5025329346" description="Vacuolar sorting receptor thioredoxin-like domain-containing protein" evidence="9">
    <location>
        <begin position="20"/>
        <end position="359"/>
    </location>
</feature>
<gene>
    <name evidence="11" type="ORF">AaE_006496</name>
</gene>
<protein>
    <recommendedName>
        <fullName evidence="10">Vacuolar sorting receptor thioredoxin-like domain-containing protein</fullName>
    </recommendedName>
</protein>
<dbReference type="Proteomes" id="UP000469452">
    <property type="component" value="Unassembled WGS sequence"/>
</dbReference>
<accession>A0A6A5AJY4</accession>
<reference evidence="11 12" key="1">
    <citation type="submission" date="2019-06" db="EMBL/GenBank/DDBJ databases">
        <title>Genomics analysis of Aphanomyces spp. identifies a new class of oomycete effector associated with host adaptation.</title>
        <authorList>
            <person name="Gaulin E."/>
        </authorList>
    </citation>
    <scope>NUCLEOTIDE SEQUENCE [LARGE SCALE GENOMIC DNA]</scope>
    <source>
        <strain evidence="11 12">E</strain>
    </source>
</reference>
<dbReference type="Pfam" id="PF25011">
    <property type="entry name" value="VSR_TRX"/>
    <property type="match status" value="1"/>
</dbReference>
<proteinExistence type="predicted"/>
<evidence type="ECO:0000256" key="4">
    <source>
        <dbReference type="ARBA" id="ARBA00022737"/>
    </source>
</evidence>
<evidence type="ECO:0000256" key="2">
    <source>
        <dbReference type="ARBA" id="ARBA00022692"/>
    </source>
</evidence>
<dbReference type="EMBL" id="VJMI01012042">
    <property type="protein sequence ID" value="KAF0751124.1"/>
    <property type="molecule type" value="Genomic_DNA"/>
</dbReference>
<keyword evidence="7" id="KW-0325">Glycoprotein</keyword>
<evidence type="ECO:0000256" key="5">
    <source>
        <dbReference type="ARBA" id="ARBA00022989"/>
    </source>
</evidence>
<dbReference type="InterPro" id="IPR046450">
    <property type="entry name" value="PA_dom_sf"/>
</dbReference>
<keyword evidence="3 9" id="KW-0732">Signal</keyword>
<keyword evidence="5" id="KW-1133">Transmembrane helix</keyword>
<evidence type="ECO:0000313" key="12">
    <source>
        <dbReference type="Proteomes" id="UP000469452"/>
    </source>
</evidence>